<proteinExistence type="predicted"/>
<dbReference type="Proteomes" id="UP000490535">
    <property type="component" value="Unassembled WGS sequence"/>
</dbReference>
<dbReference type="eggNOG" id="ENOG5031RWN">
    <property type="taxonomic scope" value="Bacteria"/>
</dbReference>
<dbReference type="GeneID" id="69460882"/>
<organism evidence="1 3">
    <name type="scientific">Acinetobacter bereziniae</name>
    <name type="common">Acinetobacter genomosp. 10</name>
    <dbReference type="NCBI Taxonomy" id="106648"/>
    <lineage>
        <taxon>Bacteria</taxon>
        <taxon>Pseudomonadati</taxon>
        <taxon>Pseudomonadota</taxon>
        <taxon>Gammaproteobacteria</taxon>
        <taxon>Moraxellales</taxon>
        <taxon>Moraxellaceae</taxon>
        <taxon>Acinetobacter</taxon>
    </lineage>
</organism>
<evidence type="ECO:0000313" key="3">
    <source>
        <dbReference type="Proteomes" id="UP000490535"/>
    </source>
</evidence>
<dbReference type="Proteomes" id="UP000644140">
    <property type="component" value="Chromosome"/>
</dbReference>
<reference evidence="2" key="2">
    <citation type="submission" date="2022-02" db="EMBL/GenBank/DDBJ databases">
        <title>Characterization of Tn125 harboring carbapenem-resistant Acinetobacter bereziniae clinical isolates.</title>
        <authorList>
            <person name="Wong N.-K."/>
            <person name="Pan Q."/>
        </authorList>
    </citation>
    <scope>NUCLEOTIDE SEQUENCE</scope>
    <source>
        <strain evidence="2">GD03393</strain>
    </source>
</reference>
<accession>A0A0A8THJ3</accession>
<dbReference type="STRING" id="106648.GCA_000753985_02603"/>
<evidence type="ECO:0000313" key="1">
    <source>
        <dbReference type="EMBL" id="KAF1019477.1"/>
    </source>
</evidence>
<dbReference type="AlphaFoldDB" id="A0A0A8THJ3"/>
<dbReference type="KEGG" id="aber:BSR55_02505"/>
<name>A0A0A8THJ3_ACIBZ</name>
<dbReference type="EMBL" id="WNDP01000142">
    <property type="protein sequence ID" value="KAF1019477.1"/>
    <property type="molecule type" value="Genomic_DNA"/>
</dbReference>
<protein>
    <submittedName>
        <fullName evidence="1">Uncharacterized protein</fullName>
    </submittedName>
</protein>
<reference evidence="1" key="1">
    <citation type="journal article" date="2020" name="MBio">
        <title>Horizontal gene transfer to a defensive symbiont with a reduced genome amongst a multipartite beetle microbiome.</title>
        <authorList>
            <person name="Waterworth S.C."/>
            <person name="Florez L.V."/>
            <person name="Rees E.R."/>
            <person name="Hertweck C."/>
            <person name="Kaltenpoth M."/>
            <person name="Kwan J.C."/>
        </authorList>
    </citation>
    <scope>NUCLEOTIDE SEQUENCE</scope>
    <source>
        <strain evidence="1">Cluster_DBSCAN_round1_3</strain>
    </source>
</reference>
<dbReference type="RefSeq" id="WP_004825146.1">
    <property type="nucleotide sequence ID" value="NZ_BBLJ01000012.1"/>
</dbReference>
<evidence type="ECO:0000313" key="2">
    <source>
        <dbReference type="EMBL" id="UUN97430.1"/>
    </source>
</evidence>
<dbReference type="EMBL" id="CP092085">
    <property type="protein sequence ID" value="UUN97430.1"/>
    <property type="molecule type" value="Genomic_DNA"/>
</dbReference>
<sequence length="65" mass="7569">MTAYTDGYYIYEHVDFICHFNLQQCDGCNRTLTGFVYELQIQSLDNESVIFCTACMEQLELVNVD</sequence>
<gene>
    <name evidence="1" type="ORF">GAK29_03905</name>
    <name evidence="2" type="ORF">I9054_019180</name>
</gene>